<dbReference type="GO" id="GO:0012505">
    <property type="term" value="C:endomembrane system"/>
    <property type="evidence" value="ECO:0007669"/>
    <property type="project" value="UniProtKB-SubCell"/>
</dbReference>
<dbReference type="InterPro" id="IPR015338">
    <property type="entry name" value="GT64_dom"/>
</dbReference>
<dbReference type="InterPro" id="IPR036691">
    <property type="entry name" value="Endo/exonu/phosph_ase_sf"/>
</dbReference>
<keyword evidence="11" id="KW-0464">Manganese</keyword>
<feature type="region of interest" description="Disordered" evidence="14">
    <location>
        <begin position="579"/>
        <end position="614"/>
    </location>
</feature>
<dbReference type="GO" id="GO:0016757">
    <property type="term" value="F:glycosyltransferase activity"/>
    <property type="evidence" value="ECO:0007669"/>
    <property type="project" value="InterPro"/>
</dbReference>
<evidence type="ECO:0000256" key="4">
    <source>
        <dbReference type="ARBA" id="ARBA00022692"/>
    </source>
</evidence>
<feature type="compositionally biased region" description="Basic and acidic residues" evidence="14">
    <location>
        <begin position="587"/>
        <end position="599"/>
    </location>
</feature>
<dbReference type="InterPro" id="IPR000477">
    <property type="entry name" value="RT_dom"/>
</dbReference>
<dbReference type="Proteomes" id="UP000596661">
    <property type="component" value="Chromosome 5"/>
</dbReference>
<keyword evidence="8 15" id="KW-0472">Membrane</keyword>
<dbReference type="SUPFAM" id="SSF56672">
    <property type="entry name" value="DNA/RNA polymerases"/>
    <property type="match status" value="1"/>
</dbReference>
<evidence type="ECO:0000313" key="18">
    <source>
        <dbReference type="EnsemblPlants" id="cds.evm.model.05.783"/>
    </source>
</evidence>
<evidence type="ECO:0000256" key="8">
    <source>
        <dbReference type="ARBA" id="ARBA00023136"/>
    </source>
</evidence>
<feature type="domain" description="Reverse transcriptase" evidence="17">
    <location>
        <begin position="1233"/>
        <end position="1503"/>
    </location>
</feature>
<keyword evidence="9" id="KW-1015">Disulfide bond</keyword>
<evidence type="ECO:0000259" key="17">
    <source>
        <dbReference type="PROSITE" id="PS50878"/>
    </source>
</evidence>
<feature type="domain" description="CCHC-type" evidence="16">
    <location>
        <begin position="537"/>
        <end position="550"/>
    </location>
</feature>
<keyword evidence="10" id="KW-0325">Glycoprotein</keyword>
<evidence type="ECO:0000256" key="15">
    <source>
        <dbReference type="SAM" id="Phobius"/>
    </source>
</evidence>
<name>A0A803PRV5_CANSA</name>
<dbReference type="PANTHER" id="PTHR48410">
    <property type="entry name" value="GLYCOSYLINOSITOL PHOSPHORYLCERAMIDE MANNOSYL TRANSFERASE 1"/>
    <property type="match status" value="1"/>
</dbReference>
<evidence type="ECO:0000256" key="5">
    <source>
        <dbReference type="ARBA" id="ARBA00022723"/>
    </source>
</evidence>
<keyword evidence="5" id="KW-0479">Metal-binding</keyword>
<evidence type="ECO:0000256" key="9">
    <source>
        <dbReference type="ARBA" id="ARBA00023157"/>
    </source>
</evidence>
<dbReference type="GO" id="GO:0008270">
    <property type="term" value="F:zinc ion binding"/>
    <property type="evidence" value="ECO:0007669"/>
    <property type="project" value="UniProtKB-KW"/>
</dbReference>
<evidence type="ECO:0000256" key="12">
    <source>
        <dbReference type="ARBA" id="ARBA00060399"/>
    </source>
</evidence>
<feature type="transmembrane region" description="Helical" evidence="15">
    <location>
        <begin position="43"/>
        <end position="65"/>
    </location>
</feature>
<dbReference type="Gramene" id="evm.model.05.783">
    <property type="protein sequence ID" value="cds.evm.model.05.783"/>
    <property type="gene ID" value="evm.TU.05.783"/>
</dbReference>
<evidence type="ECO:0000256" key="11">
    <source>
        <dbReference type="ARBA" id="ARBA00023211"/>
    </source>
</evidence>
<evidence type="ECO:0000256" key="6">
    <source>
        <dbReference type="ARBA" id="ARBA00022968"/>
    </source>
</evidence>
<keyword evidence="19" id="KW-1185">Reference proteome</keyword>
<dbReference type="EMBL" id="UZAU01000457">
    <property type="status" value="NOT_ANNOTATED_CDS"/>
    <property type="molecule type" value="Genomic_DNA"/>
</dbReference>
<dbReference type="CDD" id="cd01650">
    <property type="entry name" value="RT_nLTR_like"/>
    <property type="match status" value="1"/>
</dbReference>
<dbReference type="FunFam" id="3.90.550.10:FF:000058">
    <property type="entry name" value="Exostosin-like glycosyltransferase 2"/>
    <property type="match status" value="1"/>
</dbReference>
<evidence type="ECO:0000256" key="3">
    <source>
        <dbReference type="ARBA" id="ARBA00022679"/>
    </source>
</evidence>
<keyword evidence="4 15" id="KW-0812">Transmembrane</keyword>
<keyword evidence="7 15" id="KW-1133">Transmembrane helix</keyword>
<keyword evidence="13" id="KW-0862">Zinc</keyword>
<dbReference type="Pfam" id="PF03372">
    <property type="entry name" value="Exo_endo_phos"/>
    <property type="match status" value="1"/>
</dbReference>
<dbReference type="PANTHER" id="PTHR48410:SF1">
    <property type="entry name" value="GLYCOSYLINOSITOL PHOSPHORYLCERAMIDE MANNOSYL TRANSFERASE 1"/>
    <property type="match status" value="1"/>
</dbReference>
<evidence type="ECO:0008006" key="20">
    <source>
        <dbReference type="Google" id="ProtNLM"/>
    </source>
</evidence>
<evidence type="ECO:0000313" key="19">
    <source>
        <dbReference type="Proteomes" id="UP000596661"/>
    </source>
</evidence>
<feature type="compositionally biased region" description="Polar residues" evidence="14">
    <location>
        <begin position="601"/>
        <end position="614"/>
    </location>
</feature>
<dbReference type="GO" id="GO:0003676">
    <property type="term" value="F:nucleic acid binding"/>
    <property type="evidence" value="ECO:0007669"/>
    <property type="project" value="InterPro"/>
</dbReference>
<keyword evidence="13" id="KW-0863">Zinc-finger</keyword>
<accession>A0A803PRV5</accession>
<reference evidence="18" key="1">
    <citation type="submission" date="2018-11" db="EMBL/GenBank/DDBJ databases">
        <authorList>
            <person name="Grassa J C."/>
        </authorList>
    </citation>
    <scope>NUCLEOTIDE SEQUENCE [LARGE SCALE GENOMIC DNA]</scope>
</reference>
<dbReference type="Pfam" id="PF09258">
    <property type="entry name" value="Glyco_transf_64"/>
    <property type="match status" value="1"/>
</dbReference>
<organism evidence="18 19">
    <name type="scientific">Cannabis sativa</name>
    <name type="common">Hemp</name>
    <name type="synonym">Marijuana</name>
    <dbReference type="NCBI Taxonomy" id="3483"/>
    <lineage>
        <taxon>Eukaryota</taxon>
        <taxon>Viridiplantae</taxon>
        <taxon>Streptophyta</taxon>
        <taxon>Embryophyta</taxon>
        <taxon>Tracheophyta</taxon>
        <taxon>Spermatophyta</taxon>
        <taxon>Magnoliopsida</taxon>
        <taxon>eudicotyledons</taxon>
        <taxon>Gunneridae</taxon>
        <taxon>Pentapetalae</taxon>
        <taxon>rosids</taxon>
        <taxon>fabids</taxon>
        <taxon>Rosales</taxon>
        <taxon>Cannabaceae</taxon>
        <taxon>Cannabis</taxon>
    </lineage>
</organism>
<dbReference type="SUPFAM" id="SSF56219">
    <property type="entry name" value="DNase I-like"/>
    <property type="match status" value="1"/>
</dbReference>
<comment type="cofactor">
    <cofactor evidence="1">
        <name>Mn(2+)</name>
        <dbReference type="ChEBI" id="CHEBI:29035"/>
    </cofactor>
</comment>
<evidence type="ECO:0000256" key="2">
    <source>
        <dbReference type="ARBA" id="ARBA00008700"/>
    </source>
</evidence>
<dbReference type="InterPro" id="IPR025836">
    <property type="entry name" value="Zn_knuckle_CX2CX4HX4C"/>
</dbReference>
<dbReference type="PROSITE" id="PS50878">
    <property type="entry name" value="RT_POL"/>
    <property type="match status" value="1"/>
</dbReference>
<dbReference type="InterPro" id="IPR053318">
    <property type="entry name" value="GT64"/>
</dbReference>
<dbReference type="Gene3D" id="3.60.10.10">
    <property type="entry name" value="Endonuclease/exonuclease/phosphatase"/>
    <property type="match status" value="1"/>
</dbReference>
<dbReference type="InterPro" id="IPR001878">
    <property type="entry name" value="Znf_CCHC"/>
</dbReference>
<evidence type="ECO:0000256" key="13">
    <source>
        <dbReference type="PROSITE-ProRule" id="PRU00047"/>
    </source>
</evidence>
<dbReference type="Gene3D" id="3.90.550.10">
    <property type="entry name" value="Spore Coat Polysaccharide Biosynthesis Protein SpsA, Chain A"/>
    <property type="match status" value="1"/>
</dbReference>
<dbReference type="Pfam" id="PF00078">
    <property type="entry name" value="RVT_1"/>
    <property type="match status" value="1"/>
</dbReference>
<evidence type="ECO:0000256" key="7">
    <source>
        <dbReference type="ARBA" id="ARBA00022989"/>
    </source>
</evidence>
<reference evidence="18" key="2">
    <citation type="submission" date="2021-03" db="UniProtKB">
        <authorList>
            <consortium name="EnsemblPlants"/>
        </authorList>
    </citation>
    <scope>IDENTIFICATION</scope>
</reference>
<evidence type="ECO:0000259" key="16">
    <source>
        <dbReference type="PROSITE" id="PS50158"/>
    </source>
</evidence>
<dbReference type="InterPro" id="IPR043502">
    <property type="entry name" value="DNA/RNA_pol_sf"/>
</dbReference>
<keyword evidence="3" id="KW-0808">Transferase</keyword>
<evidence type="ECO:0000256" key="14">
    <source>
        <dbReference type="SAM" id="MobiDB-lite"/>
    </source>
</evidence>
<proteinExistence type="inferred from homology"/>
<sequence>MSAIITASALDPNGALYSRAKDKAITRGTYTTRAPLLLRRLRLLLSAAQLRLLLGFCVFCVLVFVTSRLSYLMGWIPHHSSSVSSSSRGGYTVLINTWRRNSLLKQAVAHYASCSGADAIHVVWSESDPPSDSLKSFLRKMVLSYSQKAHKPNFKFDINEEDNLNNRFKPIKDLATDAIFSVDDDVIVPCSTLDFAFTVWQTAPSTMVGFVPRMHWLDKERNGLAYYKYGGWWSVWWMGTYSMVLSKAAFFHRKYLDFYTNKMSPTIHDYVTSERNCEDIAMSLLIANSTSAPPIWVKGKIYETGSTGISSMKGHSNRRSKCLNDFISLYGKMPLVSTHVKAVDARQEWFCIFACKAMHSGFGSALSLFSSLVFEGFPFSGIEVISSAMEEILKKTHNLQVTDEDEEWEVDKSLSITIARYNLRGRLCTNSDHSRGFLKKNSNESWKNDLTSFPIWGRAWGVPTDLLTTKNTTRMAAKAGEVISVYNSDVSKMVADGFFRFRIWMSIHKPVCPGFSLPWEGKKHWIAFQYEELPFMCFKCGRIGHSHKDCHQEPIVIHEEGKEDTAAYGKWLKVDNGGREGLMGNRQGKERFDTLEEPRQAPTSNHGRNTISNSVPLCDTMEVVSTGGLDHNQLQQNTGKNSQYSPQNITVKARNDGKEDVQKQCEDGSRGKRRIVEDYGDSEYGKLKKSATILAKETQDQDLYNVPVSYTQDALVLDGSTPFAVGSSSKNIAKETRRRVAVKKDSKARKGKMENKVTNISPLGDLAVTPIMEEANPEIQVFISESKFNAVRAEALRVKLGFFGCFTVEARGKSGGLILLWSMDIEAQVLSYSQFHIDSFIRIENGQWWRFTGFYGDPDPSQRFHSWKLLKRLNRMYTGPWVVGGDFNEILSQKEKLGGLPKPTYLINNFRKALDRCQLRDVGYEGNDYTWCNGRKNDLIFERLDRVCGNSDWFDMFPSMKVRHLDRTNSDHCPLLLMDHDPHLKMQHATRWRTRFHFESAWAEDEECTHIVQSAWVKNQQNTSTKGLKTRLGQIGMDLQQWNKSKRQEMSRNLKEYEDKISLLSRSTNAKDWQHLEDLERKRNVWLDKEEKFWKQRSRALWLKEGDKNTKFFHRKASNRKAKNTIKGLIDDWLQWITENQHMGKVACDYFKQLFTSHPPNQEVLEEFQRVIPHRVSQATNDYLLEPFTKEEVFKAMRDIHPQKAPGSGGLPGLFYRKYWSIIGEEVSTVCLGILNEGMPIKDINDTLICLIPKISKPTRMSEFRPISLCNVIYKIIAKCLAGRMKTSMHQVISEEQSAFVGGRLIQDNAIIGFESLRCMRTKRFGNGRKMTLKLDMSKAYDRVEWNFLRTMMRGLGYEDQWIEKVMRCVESVSFSVLINGERIGNFQPTRGLHQGDSLSPYLFLLCSEGLSCLIHEAERAGKIHGVQFGKERIKVSHLFFADDSFVFLEAKENECDTMKLILQQYSQLSGQQVNLEKSEVSMGKRISSTQGQALATRLGVRIVSHHAKYLGLPSFVGRRKQEVFEVIKEKVWSKLKGWKSSMFSQAGKEILIKAVVQAIPSYTMSCFRLPKKLIKTLHSLAANFWWGDTKEHKKLHWSTWDKLCIPKEEGGIGFRSLTEFNQALLAKQGWRLLHNPHCLLTRILKNSYYPNTSFMEAGCPPGASCMANI</sequence>
<dbReference type="GO" id="GO:0016020">
    <property type="term" value="C:membrane"/>
    <property type="evidence" value="ECO:0007669"/>
    <property type="project" value="InterPro"/>
</dbReference>
<dbReference type="SUPFAM" id="SSF53448">
    <property type="entry name" value="Nucleotide-diphospho-sugar transferases"/>
    <property type="match status" value="1"/>
</dbReference>
<dbReference type="PROSITE" id="PS50158">
    <property type="entry name" value="ZF_CCHC"/>
    <property type="match status" value="1"/>
</dbReference>
<protein>
    <recommendedName>
        <fullName evidence="20">Reverse transcriptase</fullName>
    </recommendedName>
</protein>
<comment type="subcellular location">
    <subcellularLocation>
        <location evidence="12">Endomembrane system</location>
        <topology evidence="12">Single-pass type II membrane protein</topology>
    </subcellularLocation>
</comment>
<dbReference type="InterPro" id="IPR005135">
    <property type="entry name" value="Endo/exonuclease/phosphatase"/>
</dbReference>
<dbReference type="Pfam" id="PF14392">
    <property type="entry name" value="zf-CCHC_4"/>
    <property type="match status" value="1"/>
</dbReference>
<dbReference type="EnsemblPlants" id="evm.model.05.783">
    <property type="protein sequence ID" value="cds.evm.model.05.783"/>
    <property type="gene ID" value="evm.TU.05.783"/>
</dbReference>
<dbReference type="InterPro" id="IPR029044">
    <property type="entry name" value="Nucleotide-diphossugar_trans"/>
</dbReference>
<evidence type="ECO:0000256" key="10">
    <source>
        <dbReference type="ARBA" id="ARBA00023180"/>
    </source>
</evidence>
<evidence type="ECO:0000256" key="1">
    <source>
        <dbReference type="ARBA" id="ARBA00001936"/>
    </source>
</evidence>
<keyword evidence="6" id="KW-0735">Signal-anchor</keyword>
<comment type="similarity">
    <text evidence="2">Belongs to the glycosyltransferase 64 family.</text>
</comment>